<evidence type="ECO:0000313" key="3">
    <source>
        <dbReference type="Proteomes" id="UP000007947"/>
    </source>
</evidence>
<organism evidence="2 3">
    <name type="scientific">Microlunatus phosphovorus (strain ATCC 700054 / DSM 10555 / JCM 9379 / NBRC 101784 / NCIMB 13414 / VKM Ac-1990 / NM-1)</name>
    <dbReference type="NCBI Taxonomy" id="1032480"/>
    <lineage>
        <taxon>Bacteria</taxon>
        <taxon>Bacillati</taxon>
        <taxon>Actinomycetota</taxon>
        <taxon>Actinomycetes</taxon>
        <taxon>Propionibacteriales</taxon>
        <taxon>Propionibacteriaceae</taxon>
        <taxon>Microlunatus</taxon>
    </lineage>
</organism>
<gene>
    <name evidence="2" type="ordered locus">MLP_16850</name>
</gene>
<dbReference type="eggNOG" id="COG1262">
    <property type="taxonomic scope" value="Bacteria"/>
</dbReference>
<sequence length="352" mass="40223">MSDKIFVSYSRKNEIEVRRLVDRLRKDGFDVWFDRDAILAGQKWADEIRCAVEDARAVLVCLSSQWIHQKGYVQKELRMIVEASQVRPWNDTWIIPVKLDHLVDLPQQLRDLHAVQLDTESGYQKLTTALGAVVRAAPGAPPVDEASAPSAFEEFFIDAIERGAVIHSDPWMEAGSQEELEFKQLLRGRMDSGIDAMEARDYAKVLTVWQPLREHRLFDLDSPVWDGRPYFLAQILSGKCHVFIALAQLNQQDASIGVEALNSFAELVRQPPFSMKGASSDRLSPESAAIHNLNYKDTLAFALEWFTGWTPSVFQSFYGVPQQQVRDVIHRAETRIREIDFLLERFPIQHTD</sequence>
<dbReference type="SMART" id="SM00255">
    <property type="entry name" value="TIR"/>
    <property type="match status" value="1"/>
</dbReference>
<protein>
    <recommendedName>
        <fullName evidence="1">TIR domain-containing protein</fullName>
    </recommendedName>
</protein>
<name>F5XRK9_MICPN</name>
<dbReference type="STRING" id="1032480.MLP_16850"/>
<dbReference type="InterPro" id="IPR000157">
    <property type="entry name" value="TIR_dom"/>
</dbReference>
<feature type="domain" description="TIR" evidence="1">
    <location>
        <begin position="1"/>
        <end position="126"/>
    </location>
</feature>
<dbReference type="EMBL" id="AP012204">
    <property type="protein sequence ID" value="BAK34699.1"/>
    <property type="molecule type" value="Genomic_DNA"/>
</dbReference>
<dbReference type="Proteomes" id="UP000007947">
    <property type="component" value="Chromosome"/>
</dbReference>
<dbReference type="KEGG" id="mph:MLP_16850"/>
<dbReference type="PROSITE" id="PS50104">
    <property type="entry name" value="TIR"/>
    <property type="match status" value="1"/>
</dbReference>
<dbReference type="InterPro" id="IPR035897">
    <property type="entry name" value="Toll_tir_struct_dom_sf"/>
</dbReference>
<accession>F5XRK9</accession>
<dbReference type="RefSeq" id="WP_013862582.1">
    <property type="nucleotide sequence ID" value="NC_015635.1"/>
</dbReference>
<dbReference type="GO" id="GO:0007165">
    <property type="term" value="P:signal transduction"/>
    <property type="evidence" value="ECO:0007669"/>
    <property type="project" value="InterPro"/>
</dbReference>
<dbReference type="Gene3D" id="3.40.50.10140">
    <property type="entry name" value="Toll/interleukin-1 receptor homology (TIR) domain"/>
    <property type="match status" value="1"/>
</dbReference>
<dbReference type="SUPFAM" id="SSF52200">
    <property type="entry name" value="Toll/Interleukin receptor TIR domain"/>
    <property type="match status" value="1"/>
</dbReference>
<keyword evidence="3" id="KW-1185">Reference proteome</keyword>
<reference evidence="2 3" key="1">
    <citation type="submission" date="2011-05" db="EMBL/GenBank/DDBJ databases">
        <title>Whole genome sequence of Microlunatus phosphovorus NM-1.</title>
        <authorList>
            <person name="Hosoyama A."/>
            <person name="Sasaki K."/>
            <person name="Harada T."/>
            <person name="Igarashi R."/>
            <person name="Kawakoshi A."/>
            <person name="Sasagawa M."/>
            <person name="Fukada J."/>
            <person name="Nakamura S."/>
            <person name="Katano Y."/>
            <person name="Hanada S."/>
            <person name="Kamagata Y."/>
            <person name="Nakamura N."/>
            <person name="Yamazaki S."/>
            <person name="Fujita N."/>
        </authorList>
    </citation>
    <scope>NUCLEOTIDE SEQUENCE [LARGE SCALE GENOMIC DNA]</scope>
    <source>
        <strain evidence="3">ATCC 700054 / DSM 10555 / JCM 9379 / NBRC 101784 / NCIMB 13414 / VKM Ac-1990 / NM-1</strain>
    </source>
</reference>
<evidence type="ECO:0000259" key="1">
    <source>
        <dbReference type="PROSITE" id="PS50104"/>
    </source>
</evidence>
<dbReference type="Pfam" id="PF13676">
    <property type="entry name" value="TIR_2"/>
    <property type="match status" value="1"/>
</dbReference>
<dbReference type="AlphaFoldDB" id="F5XRK9"/>
<evidence type="ECO:0000313" key="2">
    <source>
        <dbReference type="EMBL" id="BAK34699.1"/>
    </source>
</evidence>
<dbReference type="HOGENOM" id="CLU_787114_0_0_11"/>
<proteinExistence type="predicted"/>